<dbReference type="Gene3D" id="3.40.50.2000">
    <property type="entry name" value="Glycogen Phosphorylase B"/>
    <property type="match status" value="2"/>
</dbReference>
<evidence type="ECO:0000256" key="4">
    <source>
        <dbReference type="ARBA" id="ARBA00044042"/>
    </source>
</evidence>
<keyword evidence="7" id="KW-1185">Reference proteome</keyword>
<dbReference type="PANTHER" id="PTHR30160">
    <property type="entry name" value="TETRAACYLDISACCHARIDE 4'-KINASE-RELATED"/>
    <property type="match status" value="1"/>
</dbReference>
<evidence type="ECO:0000256" key="2">
    <source>
        <dbReference type="ARBA" id="ARBA00022679"/>
    </source>
</evidence>
<sequence>MSDLSQRSTRGERILVVGPSWVGDMVMAQSLFITLKAHDPDCVIDVMGPKWSAPMLERMPQVRRAIVLETGHGETGLRTRWRLGRSLKGEYDRSIVLPRSLKSALAPFFAGIPRRIGFTGEQRYVVLTERRRLDKVVLDQTVKRFVSLGLPVEGTSDAIPEPHLQVDRVRQEALRQAHGLGQRLIAMMPGAEYGPAKQWPLAYFRQVAEAMIARGYQVIVLGGPKDRNAGEEIRQGLEGAINLCGDTTLTDAVDLLGACEQAVSNDSGLMHVAAAVGTHVQAIYGSSTPNYTPPLTQSRDIHWLNLSCSPCFERTCPLGHTRCLNDLEASQVIATMAVD</sequence>
<dbReference type="FunFam" id="3.40.50.2000:FF:000023">
    <property type="entry name" value="ADP-heptose--LPS heptosyltransferase II"/>
    <property type="match status" value="1"/>
</dbReference>
<dbReference type="Proteomes" id="UP000256334">
    <property type="component" value="Unassembled WGS sequence"/>
</dbReference>
<keyword evidence="2 6" id="KW-0808">Transferase</keyword>
<evidence type="ECO:0000256" key="5">
    <source>
        <dbReference type="ARBA" id="ARBA00047503"/>
    </source>
</evidence>
<dbReference type="SUPFAM" id="SSF53756">
    <property type="entry name" value="UDP-Glycosyltransferase/glycogen phosphorylase"/>
    <property type="match status" value="1"/>
</dbReference>
<evidence type="ECO:0000313" key="7">
    <source>
        <dbReference type="Proteomes" id="UP000256334"/>
    </source>
</evidence>
<dbReference type="GO" id="GO:0005829">
    <property type="term" value="C:cytosol"/>
    <property type="evidence" value="ECO:0007669"/>
    <property type="project" value="TreeGrafter"/>
</dbReference>
<dbReference type="AlphaFoldDB" id="A0A3D9DSP5"/>
<protein>
    <recommendedName>
        <fullName evidence="4">lipopolysaccharide heptosyltransferase II</fullName>
        <ecNumber evidence="4">2.4.99.24</ecNumber>
    </recommendedName>
</protein>
<name>A0A3D9DSP5_9GAMM</name>
<accession>A0A3D9DSP5</accession>
<evidence type="ECO:0000256" key="3">
    <source>
        <dbReference type="ARBA" id="ARBA00043995"/>
    </source>
</evidence>
<keyword evidence="1" id="KW-0328">Glycosyltransferase</keyword>
<dbReference type="InterPro" id="IPR011910">
    <property type="entry name" value="RfaF"/>
</dbReference>
<gene>
    <name evidence="6" type="ORF">C8D72_3116</name>
</gene>
<comment type="caution">
    <text evidence="6">The sequence shown here is derived from an EMBL/GenBank/DDBJ whole genome shotgun (WGS) entry which is preliminary data.</text>
</comment>
<dbReference type="NCBIfam" id="TIGR02195">
    <property type="entry name" value="heptsyl_trn_II"/>
    <property type="match status" value="1"/>
</dbReference>
<dbReference type="EC" id="2.4.99.24" evidence="4"/>
<comment type="catalytic activity">
    <reaction evidence="5">
        <text>an L-alpha-D-Hep-(1-&gt;5)-[alpha-Kdo-(2-&gt;4)]-alpha-Kdo-(2-&gt;6)-lipid A + ADP-L-glycero-beta-D-manno-heptose = an L-alpha-D-Hep-(1-&gt;3)-L-alpha-D-Hep-(1-&gt;5)-[alpha-Kdo-(2-&gt;4)]-alpha-Kdo-(2-&gt;6)-lipid A + ADP + H(+)</text>
        <dbReference type="Rhea" id="RHEA:74071"/>
        <dbReference type="ChEBI" id="CHEBI:15378"/>
        <dbReference type="ChEBI" id="CHEBI:61506"/>
        <dbReference type="ChEBI" id="CHEBI:193068"/>
        <dbReference type="ChEBI" id="CHEBI:193069"/>
        <dbReference type="ChEBI" id="CHEBI:456216"/>
        <dbReference type="EC" id="2.4.99.24"/>
    </reaction>
</comment>
<dbReference type="EMBL" id="QRDJ01000009">
    <property type="protein sequence ID" value="REC93767.1"/>
    <property type="molecule type" value="Genomic_DNA"/>
</dbReference>
<reference evidence="6 7" key="1">
    <citation type="submission" date="2018-07" db="EMBL/GenBank/DDBJ databases">
        <title>Genomic Encyclopedia of Type Strains, Phase IV (KMG-IV): sequencing the most valuable type-strain genomes for metagenomic binning, comparative biology and taxonomic classification.</title>
        <authorList>
            <person name="Goeker M."/>
        </authorList>
    </citation>
    <scope>NUCLEOTIDE SEQUENCE [LARGE SCALE GENOMIC DNA]</scope>
    <source>
        <strain evidence="6 7">DSM 14324</strain>
    </source>
</reference>
<dbReference type="GO" id="GO:0009244">
    <property type="term" value="P:lipopolysaccharide core region biosynthetic process"/>
    <property type="evidence" value="ECO:0007669"/>
    <property type="project" value="TreeGrafter"/>
</dbReference>
<dbReference type="GO" id="GO:0008713">
    <property type="term" value="F:ADP-heptose-lipopolysaccharide heptosyltransferase activity"/>
    <property type="evidence" value="ECO:0007669"/>
    <property type="project" value="UniProtKB-EC"/>
</dbReference>
<dbReference type="CDD" id="cd03789">
    <property type="entry name" value="GT9_LPS_heptosyltransferase"/>
    <property type="match status" value="1"/>
</dbReference>
<proteinExistence type="inferred from homology"/>
<dbReference type="PANTHER" id="PTHR30160:SF7">
    <property type="entry name" value="ADP-HEPTOSE--LPS HEPTOSYLTRANSFERASE 2"/>
    <property type="match status" value="1"/>
</dbReference>
<dbReference type="InterPro" id="IPR051199">
    <property type="entry name" value="LPS_LOS_Heptosyltrfase"/>
</dbReference>
<organism evidence="6 7">
    <name type="scientific">Kushneria indalinina DSM 14324</name>
    <dbReference type="NCBI Taxonomy" id="1122140"/>
    <lineage>
        <taxon>Bacteria</taxon>
        <taxon>Pseudomonadati</taxon>
        <taxon>Pseudomonadota</taxon>
        <taxon>Gammaproteobacteria</taxon>
        <taxon>Oceanospirillales</taxon>
        <taxon>Halomonadaceae</taxon>
        <taxon>Kushneria</taxon>
    </lineage>
</organism>
<comment type="similarity">
    <text evidence="3">Belongs to the glycosyltransferase 9 family.</text>
</comment>
<evidence type="ECO:0000313" key="6">
    <source>
        <dbReference type="EMBL" id="REC93767.1"/>
    </source>
</evidence>
<dbReference type="InterPro" id="IPR002201">
    <property type="entry name" value="Glyco_trans_9"/>
</dbReference>
<dbReference type="Pfam" id="PF01075">
    <property type="entry name" value="Glyco_transf_9"/>
    <property type="match status" value="1"/>
</dbReference>
<evidence type="ECO:0000256" key="1">
    <source>
        <dbReference type="ARBA" id="ARBA00022676"/>
    </source>
</evidence>